<dbReference type="VEuPathDB" id="FungiDB:YALI0_E32901g"/>
<dbReference type="Proteomes" id="UP000256601">
    <property type="component" value="Unassembled WGS sequence"/>
</dbReference>
<evidence type="ECO:0000256" key="6">
    <source>
        <dbReference type="SAM" id="Phobius"/>
    </source>
</evidence>
<dbReference type="OMA" id="RTTCMGF"/>
<protein>
    <submittedName>
        <fullName evidence="9">Major facilitator superfamily domain-containing protein</fullName>
    </submittedName>
</protein>
<evidence type="ECO:0000256" key="1">
    <source>
        <dbReference type="ARBA" id="ARBA00004141"/>
    </source>
</evidence>
<reference evidence="9 11" key="2">
    <citation type="submission" date="2018-07" db="EMBL/GenBank/DDBJ databases">
        <title>Draft Genome Assemblies for Five Robust Yarrowia lipolytica Strains Exhibiting High Lipid Production and Pentose Sugar Utilization and Sugar Alcohol Secretion from Undetoxified Lignocellulosic Biomass Hydrolysates.</title>
        <authorList>
            <consortium name="DOE Joint Genome Institute"/>
            <person name="Walker C."/>
            <person name="Ryu S."/>
            <person name="Na H."/>
            <person name="Zane M."/>
            <person name="LaButti K."/>
            <person name="Lipzen A."/>
            <person name="Haridas S."/>
            <person name="Barry K."/>
            <person name="Grigoriev I.V."/>
            <person name="Quarterman J."/>
            <person name="Slininger P."/>
            <person name="Dien B."/>
            <person name="Trinh C.T."/>
        </authorList>
    </citation>
    <scope>NUCLEOTIDE SEQUENCE [LARGE SCALE GENOMIC DNA]</scope>
    <source>
        <strain evidence="9 11">YB392</strain>
    </source>
</reference>
<dbReference type="OrthoDB" id="5296287at2759"/>
<dbReference type="GO" id="GO:0035879">
    <property type="term" value="P:plasma membrane lactate transport"/>
    <property type="evidence" value="ECO:0007669"/>
    <property type="project" value="TreeGrafter"/>
</dbReference>
<keyword evidence="2 6" id="KW-0812">Transmembrane</keyword>
<dbReference type="Gene3D" id="1.20.1250.20">
    <property type="entry name" value="MFS general substrate transporter like domains"/>
    <property type="match status" value="2"/>
</dbReference>
<dbReference type="FunFam" id="1.20.1250.20:FF:000190">
    <property type="entry name" value="Sugar transporter family protein"/>
    <property type="match status" value="1"/>
</dbReference>
<dbReference type="InterPro" id="IPR020846">
    <property type="entry name" value="MFS_dom"/>
</dbReference>
<dbReference type="GeneID" id="2912701"/>
<feature type="transmembrane region" description="Helical" evidence="6">
    <location>
        <begin position="328"/>
        <end position="345"/>
    </location>
</feature>
<feature type="transmembrane region" description="Helical" evidence="6">
    <location>
        <begin position="300"/>
        <end position="321"/>
    </location>
</feature>
<sequence>MEAPNLSPASIRRYFATRLPTLIPQKLTPEEKKLLNPFPALALINKKTWLFIACAFCGWTWDAFDFFSVGLVAPEIAKSLNRSVTDITWGITLVLMLRSIGAVVFGIASDRYGRKWPFIVNLLCFIALELGSGFVQTYKQFLGVRAIYGIAMGGLYGNAAATALEDCPPQARGIISGFLQSGYALGYLLCVVFTRAIADTSPYGWRALFWFGSGPPVLFIIFRYFLPETETYLASKASQEEAGIEKKFWNGIKVTFKNYWLMFIYLVILMAGFNFMSHGSQDLYPTMLKNQRHFSADRSTVTNCVANFGAIAGGMLIGHFSTALGRRLSIMISCVIGGALIYPWAFVGNSAGTNAGVFFLQFFVQGAWGVVPIHLSELSPPELRSSMVGIAYQMGNLASSASSTIESKIGERFPLKNAKGEFEKGFYDYGKVMAIFMGCVFGFVLIVTFVGPENRGATMLTEDAQMMVDAEHRLDAEEKGDFENLERVDSEGKQMDNFVEEVAEPEGVYTGSHPPQYDSPYESK</sequence>
<keyword evidence="3 6" id="KW-1133">Transmembrane helix</keyword>
<gene>
    <name evidence="9" type="ORF">B0I71DRAFT_135087</name>
    <name evidence="8" type="ORF">YALI1_E39128g</name>
</gene>
<feature type="transmembrane region" description="Helical" evidence="6">
    <location>
        <begin position="48"/>
        <end position="67"/>
    </location>
</feature>
<evidence type="ECO:0000256" key="3">
    <source>
        <dbReference type="ARBA" id="ARBA00022989"/>
    </source>
</evidence>
<dbReference type="InterPro" id="IPR005828">
    <property type="entry name" value="MFS_sugar_transport-like"/>
</dbReference>
<keyword evidence="4 6" id="KW-0472">Membrane</keyword>
<dbReference type="PROSITE" id="PS50850">
    <property type="entry name" value="MFS"/>
    <property type="match status" value="1"/>
</dbReference>
<feature type="transmembrane region" description="Helical" evidence="6">
    <location>
        <begin position="116"/>
        <end position="135"/>
    </location>
</feature>
<evidence type="ECO:0000256" key="4">
    <source>
        <dbReference type="ARBA" id="ARBA00023136"/>
    </source>
</evidence>
<dbReference type="KEGG" id="yli:2912701"/>
<proteinExistence type="predicted"/>
<dbReference type="GO" id="GO:0005886">
    <property type="term" value="C:plasma membrane"/>
    <property type="evidence" value="ECO:0007669"/>
    <property type="project" value="TreeGrafter"/>
</dbReference>
<dbReference type="Proteomes" id="UP000182444">
    <property type="component" value="Chromosome 1E"/>
</dbReference>
<organism evidence="8 10">
    <name type="scientific">Yarrowia lipolytica</name>
    <name type="common">Candida lipolytica</name>
    <dbReference type="NCBI Taxonomy" id="4952"/>
    <lineage>
        <taxon>Eukaryota</taxon>
        <taxon>Fungi</taxon>
        <taxon>Dikarya</taxon>
        <taxon>Ascomycota</taxon>
        <taxon>Saccharomycotina</taxon>
        <taxon>Dipodascomycetes</taxon>
        <taxon>Dipodascales</taxon>
        <taxon>Dipodascales incertae sedis</taxon>
        <taxon>Yarrowia</taxon>
    </lineage>
</organism>
<feature type="transmembrane region" description="Helical" evidence="6">
    <location>
        <begin position="173"/>
        <end position="197"/>
    </location>
</feature>
<feature type="transmembrane region" description="Helical" evidence="6">
    <location>
        <begin position="432"/>
        <end position="451"/>
    </location>
</feature>
<dbReference type="GO" id="GO:0015355">
    <property type="term" value="F:secondary active monocarboxylate transmembrane transporter activity"/>
    <property type="evidence" value="ECO:0007669"/>
    <property type="project" value="TreeGrafter"/>
</dbReference>
<dbReference type="Pfam" id="PF00083">
    <property type="entry name" value="Sugar_tr"/>
    <property type="match status" value="1"/>
</dbReference>
<feature type="region of interest" description="Disordered" evidence="5">
    <location>
        <begin position="478"/>
        <end position="524"/>
    </location>
</feature>
<evidence type="ECO:0000256" key="2">
    <source>
        <dbReference type="ARBA" id="ARBA00022692"/>
    </source>
</evidence>
<dbReference type="EMBL" id="CP017557">
    <property type="protein sequence ID" value="AOW06316.1"/>
    <property type="molecule type" value="Genomic_DNA"/>
</dbReference>
<evidence type="ECO:0000313" key="11">
    <source>
        <dbReference type="Proteomes" id="UP000256601"/>
    </source>
</evidence>
<evidence type="ECO:0000256" key="5">
    <source>
        <dbReference type="SAM" id="MobiDB-lite"/>
    </source>
</evidence>
<dbReference type="AlphaFoldDB" id="A0A1D8NL04"/>
<evidence type="ECO:0000313" key="9">
    <source>
        <dbReference type="EMBL" id="RDW23957.1"/>
    </source>
</evidence>
<dbReference type="RefSeq" id="XP_504706.1">
    <property type="nucleotide sequence ID" value="XM_504706.1"/>
</dbReference>
<feature type="transmembrane region" description="Helical" evidence="6">
    <location>
        <begin position="87"/>
        <end position="109"/>
    </location>
</feature>
<name>A0A1D8NL04_YARLL</name>
<dbReference type="InterPro" id="IPR036259">
    <property type="entry name" value="MFS_trans_sf"/>
</dbReference>
<dbReference type="PANTHER" id="PTHR23508:SF10">
    <property type="entry name" value="CARBOXYLIC ACID TRANSPORTER PROTEIN HOMOLOG"/>
    <property type="match status" value="1"/>
</dbReference>
<comment type="subcellular location">
    <subcellularLocation>
        <location evidence="1">Membrane</location>
        <topology evidence="1">Multi-pass membrane protein</topology>
    </subcellularLocation>
</comment>
<feature type="transmembrane region" description="Helical" evidence="6">
    <location>
        <begin position="203"/>
        <end position="226"/>
    </location>
</feature>
<reference evidence="8 10" key="1">
    <citation type="journal article" date="2016" name="PLoS ONE">
        <title>Sequence Assembly of Yarrowia lipolytica Strain W29/CLIB89 Shows Transposable Element Diversity.</title>
        <authorList>
            <person name="Magnan C."/>
            <person name="Yu J."/>
            <person name="Chang I."/>
            <person name="Jahn E."/>
            <person name="Kanomata Y."/>
            <person name="Wu J."/>
            <person name="Zeller M."/>
            <person name="Oakes M."/>
            <person name="Baldi P."/>
            <person name="Sandmeyer S."/>
        </authorList>
    </citation>
    <scope>NUCLEOTIDE SEQUENCE [LARGE SCALE GENOMIC DNA]</scope>
    <source>
        <strain evidence="8">CLIB89</strain>
        <strain evidence="10">CLIB89(W29)</strain>
    </source>
</reference>
<dbReference type="EMBL" id="KZ859056">
    <property type="protein sequence ID" value="RDW23957.1"/>
    <property type="molecule type" value="Genomic_DNA"/>
</dbReference>
<dbReference type="VEuPathDB" id="FungiDB:YALI1_E39128g"/>
<evidence type="ECO:0000313" key="10">
    <source>
        <dbReference type="Proteomes" id="UP000182444"/>
    </source>
</evidence>
<feature type="transmembrane region" description="Helical" evidence="6">
    <location>
        <begin position="141"/>
        <end position="161"/>
    </location>
</feature>
<accession>A0A1D8NL04</accession>
<feature type="domain" description="Major facilitator superfamily (MFS) profile" evidence="7">
    <location>
        <begin position="51"/>
        <end position="455"/>
    </location>
</feature>
<feature type="transmembrane region" description="Helical" evidence="6">
    <location>
        <begin position="259"/>
        <end position="280"/>
    </location>
</feature>
<dbReference type="PANTHER" id="PTHR23508">
    <property type="entry name" value="CARBOXYLIC ACID TRANSPORTER PROTEIN HOMOLOG"/>
    <property type="match status" value="1"/>
</dbReference>
<feature type="compositionally biased region" description="Basic and acidic residues" evidence="5">
    <location>
        <begin position="478"/>
        <end position="494"/>
    </location>
</feature>
<dbReference type="CDD" id="cd17316">
    <property type="entry name" value="MFS_SV2_like"/>
    <property type="match status" value="1"/>
</dbReference>
<dbReference type="eggNOG" id="ENOG502QPK1">
    <property type="taxonomic scope" value="Eukaryota"/>
</dbReference>
<dbReference type="SUPFAM" id="SSF103473">
    <property type="entry name" value="MFS general substrate transporter"/>
    <property type="match status" value="1"/>
</dbReference>
<dbReference type="FunFam" id="1.20.1250.20:FF:000276">
    <property type="entry name" value="Sugar transporter family protein"/>
    <property type="match status" value="1"/>
</dbReference>
<evidence type="ECO:0000259" key="7">
    <source>
        <dbReference type="PROSITE" id="PS50850"/>
    </source>
</evidence>
<evidence type="ECO:0000313" key="8">
    <source>
        <dbReference type="EMBL" id="AOW06316.1"/>
    </source>
</evidence>